<gene>
    <name evidence="1" type="ORF">GSMUA_102740.1</name>
</gene>
<accession>A0A8D7API6</accession>
<reference evidence="1" key="1">
    <citation type="submission" date="2021-03" db="EMBL/GenBank/DDBJ databases">
        <authorList>
            <consortium name="Genoscope - CEA"/>
            <person name="William W."/>
        </authorList>
    </citation>
    <scope>NUCLEOTIDE SEQUENCE</scope>
    <source>
        <strain evidence="1">Doubled-haploid Pahang</strain>
    </source>
</reference>
<name>A0A8D7API6_MUSAM</name>
<evidence type="ECO:0000313" key="1">
    <source>
        <dbReference type="EMBL" id="CAG1852128.1"/>
    </source>
</evidence>
<sequence>AYAAQGRNRGKGQMQFYSCKEFGHISCNCGKKFCNYYKQNGHIIKDCPTHPENRRAQAFQAAVPYPNIIGPTSTTTSTNQSVVTPEMVQSICKTVSSPWGLLILEHPII</sequence>
<protein>
    <submittedName>
        <fullName evidence="1">(wild Malaysian banana) hypothetical protein</fullName>
    </submittedName>
</protein>
<dbReference type="SUPFAM" id="SSF57756">
    <property type="entry name" value="Retrovirus zinc finger-like domains"/>
    <property type="match status" value="1"/>
</dbReference>
<dbReference type="EMBL" id="HG996476">
    <property type="protein sequence ID" value="CAG1852128.1"/>
    <property type="molecule type" value="Genomic_DNA"/>
</dbReference>
<dbReference type="Gene3D" id="4.10.60.10">
    <property type="entry name" value="Zinc finger, CCHC-type"/>
    <property type="match status" value="1"/>
</dbReference>
<dbReference type="GO" id="GO:0008270">
    <property type="term" value="F:zinc ion binding"/>
    <property type="evidence" value="ECO:0007669"/>
    <property type="project" value="InterPro"/>
</dbReference>
<feature type="non-terminal residue" evidence="1">
    <location>
        <position position="1"/>
    </location>
</feature>
<dbReference type="GO" id="GO:0003676">
    <property type="term" value="F:nucleic acid binding"/>
    <property type="evidence" value="ECO:0007669"/>
    <property type="project" value="InterPro"/>
</dbReference>
<proteinExistence type="predicted"/>
<dbReference type="InterPro" id="IPR036875">
    <property type="entry name" value="Znf_CCHC_sf"/>
</dbReference>
<dbReference type="AlphaFoldDB" id="A0A8D7API6"/>
<organism evidence="1">
    <name type="scientific">Musa acuminata subsp. malaccensis</name>
    <name type="common">Wild banana</name>
    <name type="synonym">Musa malaccensis</name>
    <dbReference type="NCBI Taxonomy" id="214687"/>
    <lineage>
        <taxon>Eukaryota</taxon>
        <taxon>Viridiplantae</taxon>
        <taxon>Streptophyta</taxon>
        <taxon>Embryophyta</taxon>
        <taxon>Tracheophyta</taxon>
        <taxon>Spermatophyta</taxon>
        <taxon>Magnoliopsida</taxon>
        <taxon>Liliopsida</taxon>
        <taxon>Zingiberales</taxon>
        <taxon>Musaceae</taxon>
        <taxon>Musa</taxon>
    </lineage>
</organism>